<accession>A0A1C7NFP6</accession>
<dbReference type="InterPro" id="IPR007325">
    <property type="entry name" value="KFase/CYL"/>
</dbReference>
<protein>
    <recommendedName>
        <fullName evidence="4">Cyclase</fullName>
    </recommendedName>
</protein>
<dbReference type="GO" id="GO:0004061">
    <property type="term" value="F:arylformamidase activity"/>
    <property type="evidence" value="ECO:0007669"/>
    <property type="project" value="InterPro"/>
</dbReference>
<dbReference type="InParanoid" id="A0A1C7NFP6"/>
<gene>
    <name evidence="2" type="ORF">A0J61_04159</name>
</gene>
<proteinExistence type="inferred from homology"/>
<sequence>MTIPTYDQLPIHPKHPKGTAWGVWGEDDNIGTANLLTPERVVNAAQYIKTGKRFPLNWGLEHPRVSLFGRQKFKHNLIEKMNGLHFDDSLDGFNLQTSSQWDGLRHFSFVPSRQFYNGVKVDQIRLNTPLSDDRLGMHHMAQKGLAGRAVLLDFHRWAAQHRPDFDPFQRHEITVEELEQVATHQQVQFELGDILLIRTGWTARYEQGGPEVEALAGDHWPLCAGIQAGEKTYRWIWDHQFSAIATDAIPVEALPFDVEDCCHSVLNGGFGMMLGEMFYLEDLAQDSAEDKVYAYFFTSAPLNLKNGIASPPNAMCIK</sequence>
<evidence type="ECO:0008006" key="4">
    <source>
        <dbReference type="Google" id="ProtNLM"/>
    </source>
</evidence>
<reference evidence="2 3" key="1">
    <citation type="submission" date="2016-03" db="EMBL/GenBank/DDBJ databases">
        <title>Choanephora cucurbitarum.</title>
        <authorList>
            <person name="Min B."/>
            <person name="Park H."/>
            <person name="Park J.-H."/>
            <person name="Shin H.-D."/>
            <person name="Choi I.-G."/>
        </authorList>
    </citation>
    <scope>NUCLEOTIDE SEQUENCE [LARGE SCALE GENOMIC DNA]</scope>
    <source>
        <strain evidence="2 3">KUS-F28377</strain>
    </source>
</reference>
<dbReference type="Proteomes" id="UP000093000">
    <property type="component" value="Unassembled WGS sequence"/>
</dbReference>
<dbReference type="STRING" id="101091.A0A1C7NFP6"/>
<dbReference type="PANTHER" id="PTHR34861">
    <property type="match status" value="1"/>
</dbReference>
<evidence type="ECO:0000313" key="3">
    <source>
        <dbReference type="Proteomes" id="UP000093000"/>
    </source>
</evidence>
<dbReference type="AlphaFoldDB" id="A0A1C7NFP6"/>
<dbReference type="SUPFAM" id="SSF102198">
    <property type="entry name" value="Putative cyclase"/>
    <property type="match status" value="1"/>
</dbReference>
<dbReference type="EMBL" id="LUGH01000197">
    <property type="protein sequence ID" value="OBZ87790.1"/>
    <property type="molecule type" value="Genomic_DNA"/>
</dbReference>
<name>A0A1C7NFP6_9FUNG</name>
<dbReference type="Gene3D" id="3.50.30.50">
    <property type="entry name" value="Putative cyclase"/>
    <property type="match status" value="1"/>
</dbReference>
<dbReference type="GO" id="GO:0019441">
    <property type="term" value="P:L-tryptophan catabolic process to kynurenine"/>
    <property type="evidence" value="ECO:0007669"/>
    <property type="project" value="InterPro"/>
</dbReference>
<dbReference type="Pfam" id="PF04199">
    <property type="entry name" value="Cyclase"/>
    <property type="match status" value="1"/>
</dbReference>
<dbReference type="OrthoDB" id="5396at2759"/>
<evidence type="ECO:0000256" key="1">
    <source>
        <dbReference type="ARBA" id="ARBA00007865"/>
    </source>
</evidence>
<comment type="similarity">
    <text evidence="1">Belongs to the Cyclase 1 superfamily.</text>
</comment>
<dbReference type="PANTHER" id="PTHR34861:SF11">
    <property type="entry name" value="CYCLASE"/>
    <property type="match status" value="1"/>
</dbReference>
<keyword evidence="3" id="KW-1185">Reference proteome</keyword>
<organism evidence="2 3">
    <name type="scientific">Choanephora cucurbitarum</name>
    <dbReference type="NCBI Taxonomy" id="101091"/>
    <lineage>
        <taxon>Eukaryota</taxon>
        <taxon>Fungi</taxon>
        <taxon>Fungi incertae sedis</taxon>
        <taxon>Mucoromycota</taxon>
        <taxon>Mucoromycotina</taxon>
        <taxon>Mucoromycetes</taxon>
        <taxon>Mucorales</taxon>
        <taxon>Mucorineae</taxon>
        <taxon>Choanephoraceae</taxon>
        <taxon>Choanephoroideae</taxon>
        <taxon>Choanephora</taxon>
    </lineage>
</organism>
<dbReference type="InterPro" id="IPR037175">
    <property type="entry name" value="KFase_sf"/>
</dbReference>
<evidence type="ECO:0000313" key="2">
    <source>
        <dbReference type="EMBL" id="OBZ87790.1"/>
    </source>
</evidence>
<comment type="caution">
    <text evidence="2">The sequence shown here is derived from an EMBL/GenBank/DDBJ whole genome shotgun (WGS) entry which is preliminary data.</text>
</comment>